<organism evidence="4 5">
    <name type="scientific">Pocillopora meandrina</name>
    <dbReference type="NCBI Taxonomy" id="46732"/>
    <lineage>
        <taxon>Eukaryota</taxon>
        <taxon>Metazoa</taxon>
        <taxon>Cnidaria</taxon>
        <taxon>Anthozoa</taxon>
        <taxon>Hexacorallia</taxon>
        <taxon>Scleractinia</taxon>
        <taxon>Astrocoeniina</taxon>
        <taxon>Pocilloporidae</taxon>
        <taxon>Pocillopora</taxon>
    </lineage>
</organism>
<feature type="domain" description="Mitochondria-eating protein C-terminal" evidence="3">
    <location>
        <begin position="478"/>
        <end position="565"/>
    </location>
</feature>
<sequence length="576" mass="67049">MTDTQSPTTESQTTIDDARARSRRSFIAVLKANRDVFSNLPEKIEQWFEKETRATNQPEATEHGRDESDGLARSDTKKQLECFQAEINANTQSLATLDQTVREMTAALEAMKSVHSSMVFSRDRYVERELKEKEDTIEANKEQLKLVEEENLKLKEELKQKDKEAKDKITKQEEKNLKLKEELKQKEKEAKDKITKQEERIDTLLKEKEEEIAKYTQMNLKLKEELKKKEEMAKDKIKEREERTEGLTNEHQKEVDKLLREIQTMKEKNLKLKEESKKKEEEAKEKIKEREGRLATLGERIVNMNQRRTESTLSLNRQSELQAEYKNDLRDGRRVDAVELIEKKLKRGRSQHLSEEEQLKAYRLACYIFELSYECAVEARSGFLSYYSSLLDTLVTDAPCVGLGDGTYKLPDVLIAKRLKDVPQDCISEVMVLVKVAAQKENLNLEGLVKVVKRELKAKWKEHKKKEEILPSFDKSLKKELEGYIEYCTRFSWRAVTQIPPLKIDYNSWTFNPLHHGESQAFPSLAKPNASQRWASTQKEKRIYCYLWPTLLEGEKRVIAKGDVVLTGRSSVGSYV</sequence>
<gene>
    <name evidence="4" type="ORF">PMEA_00027342</name>
</gene>
<evidence type="ECO:0000313" key="5">
    <source>
        <dbReference type="Proteomes" id="UP001159428"/>
    </source>
</evidence>
<dbReference type="Proteomes" id="UP001159428">
    <property type="component" value="Unassembled WGS sequence"/>
</dbReference>
<evidence type="ECO:0000259" key="3">
    <source>
        <dbReference type="Pfam" id="PF16026"/>
    </source>
</evidence>
<comment type="caution">
    <text evidence="4">The sequence shown here is derived from an EMBL/GenBank/DDBJ whole genome shotgun (WGS) entry which is preliminary data.</text>
</comment>
<name>A0AAU9XQU7_9CNID</name>
<protein>
    <recommendedName>
        <fullName evidence="3">Mitochondria-eating protein C-terminal domain-containing protein</fullName>
    </recommendedName>
</protein>
<evidence type="ECO:0000256" key="2">
    <source>
        <dbReference type="SAM" id="MobiDB-lite"/>
    </source>
</evidence>
<dbReference type="EMBL" id="CALNXJ010000054">
    <property type="protein sequence ID" value="CAH3153931.1"/>
    <property type="molecule type" value="Genomic_DNA"/>
</dbReference>
<evidence type="ECO:0000313" key="4">
    <source>
        <dbReference type="EMBL" id="CAH3153931.1"/>
    </source>
</evidence>
<accession>A0AAU9XQU7</accession>
<dbReference type="Pfam" id="PF16026">
    <property type="entry name" value="MIEAP"/>
    <property type="match status" value="1"/>
</dbReference>
<proteinExistence type="predicted"/>
<feature type="coiled-coil region" evidence="1">
    <location>
        <begin position="127"/>
        <end position="300"/>
    </location>
</feature>
<reference evidence="4 5" key="1">
    <citation type="submission" date="2022-05" db="EMBL/GenBank/DDBJ databases">
        <authorList>
            <consortium name="Genoscope - CEA"/>
            <person name="William W."/>
        </authorList>
    </citation>
    <scope>NUCLEOTIDE SEQUENCE [LARGE SCALE GENOMIC DNA]</scope>
</reference>
<keyword evidence="1" id="KW-0175">Coiled coil</keyword>
<dbReference type="InterPro" id="IPR031981">
    <property type="entry name" value="MIEAP_C"/>
</dbReference>
<feature type="compositionally biased region" description="Basic and acidic residues" evidence="2">
    <location>
        <begin position="60"/>
        <end position="75"/>
    </location>
</feature>
<keyword evidence="5" id="KW-1185">Reference proteome</keyword>
<feature type="region of interest" description="Disordered" evidence="2">
    <location>
        <begin position="48"/>
        <end position="75"/>
    </location>
</feature>
<evidence type="ECO:0000256" key="1">
    <source>
        <dbReference type="SAM" id="Coils"/>
    </source>
</evidence>
<dbReference type="AlphaFoldDB" id="A0AAU9XQU7"/>